<name>A0A7R9QTM7_9ACAR</name>
<proteinExistence type="predicted"/>
<gene>
    <name evidence="2" type="ORF">ONB1V03_LOCUS13918</name>
</gene>
<evidence type="ECO:0000313" key="2">
    <source>
        <dbReference type="EMBL" id="CAD7657288.1"/>
    </source>
</evidence>
<dbReference type="EMBL" id="CAJPVJ010012725">
    <property type="protein sequence ID" value="CAG2174474.1"/>
    <property type="molecule type" value="Genomic_DNA"/>
</dbReference>
<feature type="compositionally biased region" description="Acidic residues" evidence="1">
    <location>
        <begin position="8"/>
        <end position="21"/>
    </location>
</feature>
<protein>
    <submittedName>
        <fullName evidence="2">Uncharacterized protein</fullName>
    </submittedName>
</protein>
<dbReference type="EMBL" id="OC927550">
    <property type="protein sequence ID" value="CAD7657288.1"/>
    <property type="molecule type" value="Genomic_DNA"/>
</dbReference>
<evidence type="ECO:0000256" key="1">
    <source>
        <dbReference type="SAM" id="MobiDB-lite"/>
    </source>
</evidence>
<reference evidence="2" key="1">
    <citation type="submission" date="2020-11" db="EMBL/GenBank/DDBJ databases">
        <authorList>
            <person name="Tran Van P."/>
        </authorList>
    </citation>
    <scope>NUCLEOTIDE SEQUENCE</scope>
</reference>
<accession>A0A7R9QTM7</accession>
<feature type="compositionally biased region" description="Polar residues" evidence="1">
    <location>
        <begin position="36"/>
        <end position="46"/>
    </location>
</feature>
<feature type="non-terminal residue" evidence="2">
    <location>
        <position position="148"/>
    </location>
</feature>
<sequence>MSKRLAFTEDEWSDGSGDDIDSGFSGSAPPKRRRQSCQTWQSSRGTSGDDRKDNNNNTDTKFWTKAGHSLRDLTSKVSKWLHTTNPFTSRSTDDRHQRQTPQDMNTSCRSNTSINESPVRDNRGMNTTAGAANSISARFATNCVQTIP</sequence>
<organism evidence="2">
    <name type="scientific">Oppiella nova</name>
    <dbReference type="NCBI Taxonomy" id="334625"/>
    <lineage>
        <taxon>Eukaryota</taxon>
        <taxon>Metazoa</taxon>
        <taxon>Ecdysozoa</taxon>
        <taxon>Arthropoda</taxon>
        <taxon>Chelicerata</taxon>
        <taxon>Arachnida</taxon>
        <taxon>Acari</taxon>
        <taxon>Acariformes</taxon>
        <taxon>Sarcoptiformes</taxon>
        <taxon>Oribatida</taxon>
        <taxon>Brachypylina</taxon>
        <taxon>Oppioidea</taxon>
        <taxon>Oppiidae</taxon>
        <taxon>Oppiella</taxon>
    </lineage>
</organism>
<dbReference type="AlphaFoldDB" id="A0A7R9QTM7"/>
<keyword evidence="3" id="KW-1185">Reference proteome</keyword>
<feature type="region of interest" description="Disordered" evidence="1">
    <location>
        <begin position="1"/>
        <end position="129"/>
    </location>
</feature>
<dbReference type="OrthoDB" id="6492864at2759"/>
<feature type="compositionally biased region" description="Polar residues" evidence="1">
    <location>
        <begin position="75"/>
        <end position="90"/>
    </location>
</feature>
<evidence type="ECO:0000313" key="3">
    <source>
        <dbReference type="Proteomes" id="UP000728032"/>
    </source>
</evidence>
<dbReference type="Proteomes" id="UP000728032">
    <property type="component" value="Unassembled WGS sequence"/>
</dbReference>
<feature type="compositionally biased region" description="Polar residues" evidence="1">
    <location>
        <begin position="99"/>
        <end position="116"/>
    </location>
</feature>